<accession>A0A223CYL9</accession>
<dbReference type="Pfam" id="PF14398">
    <property type="entry name" value="ATPgrasp_YheCD"/>
    <property type="match status" value="1"/>
</dbReference>
<keyword evidence="2" id="KW-1185">Reference proteome</keyword>
<name>A0A223CYL9_9BACL</name>
<organism evidence="1 2">
    <name type="scientific">Tumebacillus algifaecis</name>
    <dbReference type="NCBI Taxonomy" id="1214604"/>
    <lineage>
        <taxon>Bacteria</taxon>
        <taxon>Bacillati</taxon>
        <taxon>Bacillota</taxon>
        <taxon>Bacilli</taxon>
        <taxon>Bacillales</taxon>
        <taxon>Alicyclobacillaceae</taxon>
        <taxon>Tumebacillus</taxon>
    </lineage>
</organism>
<reference evidence="1 2" key="1">
    <citation type="journal article" date="2015" name="Int. J. Syst. Evol. Microbiol.">
        <title>Tumebacillus algifaecis sp. nov., isolated from decomposing algal scum.</title>
        <authorList>
            <person name="Wu Y.F."/>
            <person name="Zhang B."/>
            <person name="Xing P."/>
            <person name="Wu Q.L."/>
            <person name="Liu S.J."/>
        </authorList>
    </citation>
    <scope>NUCLEOTIDE SEQUENCE [LARGE SCALE GENOMIC DNA]</scope>
    <source>
        <strain evidence="1 2">THMBR28</strain>
    </source>
</reference>
<protein>
    <recommendedName>
        <fullName evidence="3">ATP-grasp domain-containing protein</fullName>
    </recommendedName>
</protein>
<sequence length="373" mass="43178">MKEEKRPIFGIITTAIARRQHWKRRRSGYMPSAIWQALEQRASELGLTTCLFRPEDLDVRRGRVNGVVCVRSGETKVWRRITCPLPDVVYDNVFVHLSTTPALKRARRFFENRGTPVFNPRLGNKAELAAWLRNYPNLWNYHPETMLFTDPAQLEALLKSHQSVYLKPVLGSAGQGIIEIRTQEDGNYLVRAVKYGKDKRSFTRVLGTAGMLAFVRAERHRQRYILQAGCELLWIDKGKIDLRTHLQRNQQGEWEVVALIVKRGSPGSIVSNYHAGGSVHSWYWLKRWAKDNDFELPRRRELFQLSVAICNAYADKSPYLSSLGLDLGIDEVGKIWLLDVNARPGRNILEQEQKIRCTQLHAEFAYYLCYHRQ</sequence>
<evidence type="ECO:0000313" key="1">
    <source>
        <dbReference type="EMBL" id="ASS74499.1"/>
    </source>
</evidence>
<dbReference type="OrthoDB" id="2371125at2"/>
<dbReference type="EMBL" id="CP022657">
    <property type="protein sequence ID" value="ASS74499.1"/>
    <property type="molecule type" value="Genomic_DNA"/>
</dbReference>
<evidence type="ECO:0000313" key="2">
    <source>
        <dbReference type="Proteomes" id="UP000214688"/>
    </source>
</evidence>
<dbReference type="InterPro" id="IPR026838">
    <property type="entry name" value="YheC/D"/>
</dbReference>
<dbReference type="Gene3D" id="3.30.470.20">
    <property type="entry name" value="ATP-grasp fold, B domain"/>
    <property type="match status" value="1"/>
</dbReference>
<proteinExistence type="predicted"/>
<dbReference type="KEGG" id="tab:CIG75_05480"/>
<dbReference type="AlphaFoldDB" id="A0A223CYL9"/>
<dbReference type="RefSeq" id="WP_094235751.1">
    <property type="nucleotide sequence ID" value="NZ_CP022657.1"/>
</dbReference>
<dbReference type="Proteomes" id="UP000214688">
    <property type="component" value="Chromosome"/>
</dbReference>
<dbReference type="SUPFAM" id="SSF56059">
    <property type="entry name" value="Glutathione synthetase ATP-binding domain-like"/>
    <property type="match status" value="1"/>
</dbReference>
<evidence type="ECO:0008006" key="3">
    <source>
        <dbReference type="Google" id="ProtNLM"/>
    </source>
</evidence>
<gene>
    <name evidence="1" type="ORF">CIG75_05480</name>
</gene>